<dbReference type="PANTHER" id="PTHR30349:SF90">
    <property type="entry name" value="TYROSINE RECOMBINASE XERD"/>
    <property type="match status" value="1"/>
</dbReference>
<dbReference type="Gene3D" id="1.10.150.130">
    <property type="match status" value="1"/>
</dbReference>
<reference evidence="7 8" key="1">
    <citation type="submission" date="2022-11" db="EMBL/GenBank/DDBJ databases">
        <title>Host association and intracellularity evolved multiple times independently in the Rickettsiales.</title>
        <authorList>
            <person name="Castelli M."/>
            <person name="Nardi T."/>
            <person name="Gammuto L."/>
            <person name="Bellinzona G."/>
            <person name="Sabaneyeva E."/>
            <person name="Potekhin A."/>
            <person name="Serra V."/>
            <person name="Petroni G."/>
            <person name="Sassera D."/>
        </authorList>
    </citation>
    <scope>NUCLEOTIDE SEQUENCE [LARGE SCALE GENOMIC DNA]</scope>
    <source>
        <strain evidence="7 8">NDG2</strain>
    </source>
</reference>
<feature type="domain" description="Core-binding (CB)" evidence="6">
    <location>
        <begin position="8"/>
        <end position="99"/>
    </location>
</feature>
<dbReference type="InterPro" id="IPR011010">
    <property type="entry name" value="DNA_brk_join_enz"/>
</dbReference>
<evidence type="ECO:0000313" key="7">
    <source>
        <dbReference type="EMBL" id="WPX96317.1"/>
    </source>
</evidence>
<dbReference type="PROSITE" id="PS51900">
    <property type="entry name" value="CB"/>
    <property type="match status" value="1"/>
</dbReference>
<evidence type="ECO:0000313" key="8">
    <source>
        <dbReference type="Proteomes" id="UP001327219"/>
    </source>
</evidence>
<proteinExistence type="predicted"/>
<keyword evidence="1" id="KW-0229">DNA integration</keyword>
<protein>
    <submittedName>
        <fullName evidence="7">Tyrosine recombinase XerC</fullName>
    </submittedName>
</protein>
<dbReference type="PANTHER" id="PTHR30349">
    <property type="entry name" value="PHAGE INTEGRASE-RELATED"/>
    <property type="match status" value="1"/>
</dbReference>
<dbReference type="RefSeq" id="WP_323733166.1">
    <property type="nucleotide sequence ID" value="NZ_CP110820.1"/>
</dbReference>
<evidence type="ECO:0000256" key="1">
    <source>
        <dbReference type="ARBA" id="ARBA00022908"/>
    </source>
</evidence>
<sequence>MQSIRIDKILQDCLKNWVTYIDVNLKYSKNTTNAYITDIYYFLDFIFKHYEETVTLKLLGELEIYDFRSFLAYRKKNEIACVSNNRTLSSLKNFYKFIKNEYGIDNHGINRLKIAKLHKPLPRALSVKSAVEILDVIDSISKVKWVGQRDKAVTYLLYGCGLRISEALNLKVSDFKDQFDKVIVLGKGNKERELPLLPVIKKQIMQYMSSCPYNLEWNSYMFWGEKGEKLNADVFRKTIRKLKAKLYLPDHTSPHSLRHSFATHLLANSDGDLRTIQELLGHRNLSTTQRYTKIDTNQLMKSFVAFHPRKVQKN</sequence>
<gene>
    <name evidence="7" type="ORF">Bandiella_00426</name>
</gene>
<dbReference type="InterPro" id="IPR002104">
    <property type="entry name" value="Integrase_catalytic"/>
</dbReference>
<name>A0ABZ0ULF2_9RICK</name>
<keyword evidence="3" id="KW-0233">DNA recombination</keyword>
<evidence type="ECO:0000256" key="2">
    <source>
        <dbReference type="ARBA" id="ARBA00023125"/>
    </source>
</evidence>
<dbReference type="EMBL" id="CP110820">
    <property type="protein sequence ID" value="WPX96317.1"/>
    <property type="molecule type" value="Genomic_DNA"/>
</dbReference>
<evidence type="ECO:0000259" key="5">
    <source>
        <dbReference type="PROSITE" id="PS51898"/>
    </source>
</evidence>
<dbReference type="InterPro" id="IPR044068">
    <property type="entry name" value="CB"/>
</dbReference>
<dbReference type="Gene3D" id="1.10.443.10">
    <property type="entry name" value="Intergrase catalytic core"/>
    <property type="match status" value="1"/>
</dbReference>
<keyword evidence="8" id="KW-1185">Reference proteome</keyword>
<accession>A0ABZ0ULF2</accession>
<dbReference type="InterPro" id="IPR004107">
    <property type="entry name" value="Integrase_SAM-like_N"/>
</dbReference>
<dbReference type="SUPFAM" id="SSF56349">
    <property type="entry name" value="DNA breaking-rejoining enzymes"/>
    <property type="match status" value="1"/>
</dbReference>
<dbReference type="Pfam" id="PF00589">
    <property type="entry name" value="Phage_integrase"/>
    <property type="match status" value="1"/>
</dbReference>
<dbReference type="Proteomes" id="UP001327219">
    <property type="component" value="Chromosome"/>
</dbReference>
<evidence type="ECO:0000256" key="3">
    <source>
        <dbReference type="ARBA" id="ARBA00023172"/>
    </source>
</evidence>
<dbReference type="PROSITE" id="PS51898">
    <property type="entry name" value="TYR_RECOMBINASE"/>
    <property type="match status" value="1"/>
</dbReference>
<organism evidence="7 8">
    <name type="scientific">Candidatus Bandiella euplotis</name>
    <dbReference type="NCBI Taxonomy" id="1664265"/>
    <lineage>
        <taxon>Bacteria</taxon>
        <taxon>Pseudomonadati</taxon>
        <taxon>Pseudomonadota</taxon>
        <taxon>Alphaproteobacteria</taxon>
        <taxon>Rickettsiales</taxon>
        <taxon>Candidatus Midichloriaceae</taxon>
        <taxon>Candidatus Bandiella</taxon>
    </lineage>
</organism>
<feature type="domain" description="Tyr recombinase" evidence="5">
    <location>
        <begin position="120"/>
        <end position="304"/>
    </location>
</feature>
<dbReference type="Pfam" id="PF02899">
    <property type="entry name" value="Phage_int_SAM_1"/>
    <property type="match status" value="1"/>
</dbReference>
<evidence type="ECO:0000256" key="4">
    <source>
        <dbReference type="PROSITE-ProRule" id="PRU01248"/>
    </source>
</evidence>
<keyword evidence="2 4" id="KW-0238">DNA-binding</keyword>
<dbReference type="InterPro" id="IPR013762">
    <property type="entry name" value="Integrase-like_cat_sf"/>
</dbReference>
<dbReference type="InterPro" id="IPR050090">
    <property type="entry name" value="Tyrosine_recombinase_XerCD"/>
</dbReference>
<evidence type="ECO:0000259" key="6">
    <source>
        <dbReference type="PROSITE" id="PS51900"/>
    </source>
</evidence>
<dbReference type="InterPro" id="IPR010998">
    <property type="entry name" value="Integrase_recombinase_N"/>
</dbReference>